<dbReference type="Proteomes" id="UP000675881">
    <property type="component" value="Chromosome 7"/>
</dbReference>
<name>A0A7R8D353_LEPSM</name>
<evidence type="ECO:0000313" key="2">
    <source>
        <dbReference type="Proteomes" id="UP000675881"/>
    </source>
</evidence>
<evidence type="ECO:0000313" key="1">
    <source>
        <dbReference type="EMBL" id="CAF3007640.1"/>
    </source>
</evidence>
<accession>A0A7R8D353</accession>
<gene>
    <name evidence="1" type="ORF">LSAA_12819</name>
</gene>
<dbReference type="EMBL" id="HG994586">
    <property type="protein sequence ID" value="CAF3007640.1"/>
    <property type="molecule type" value="Genomic_DNA"/>
</dbReference>
<proteinExistence type="predicted"/>
<reference evidence="1" key="1">
    <citation type="submission" date="2021-02" db="EMBL/GenBank/DDBJ databases">
        <authorList>
            <person name="Bekaert M."/>
        </authorList>
    </citation>
    <scope>NUCLEOTIDE SEQUENCE</scope>
    <source>
        <strain evidence="1">IoA-00</strain>
    </source>
</reference>
<keyword evidence="2" id="KW-1185">Reference proteome</keyword>
<protein>
    <submittedName>
        <fullName evidence="1">(salmon louse) hypothetical protein</fullName>
    </submittedName>
</protein>
<sequence>MGKKQNAIKVLRTLEDTGFLGRKAVEDLRSICDELEVMSMEDVKDPSKIAVVEQEVVHVEKKVNELREVMGEYAQVEELSYQELTESTYHKNYSKLEEDLITQRRRFVELRYEFENAARISVQ</sequence>
<organism evidence="1 2">
    <name type="scientific">Lepeophtheirus salmonis</name>
    <name type="common">Salmon louse</name>
    <name type="synonym">Caligus salmonis</name>
    <dbReference type="NCBI Taxonomy" id="72036"/>
    <lineage>
        <taxon>Eukaryota</taxon>
        <taxon>Metazoa</taxon>
        <taxon>Ecdysozoa</taxon>
        <taxon>Arthropoda</taxon>
        <taxon>Crustacea</taxon>
        <taxon>Multicrustacea</taxon>
        <taxon>Hexanauplia</taxon>
        <taxon>Copepoda</taxon>
        <taxon>Siphonostomatoida</taxon>
        <taxon>Caligidae</taxon>
        <taxon>Lepeophtheirus</taxon>
    </lineage>
</organism>
<dbReference type="AlphaFoldDB" id="A0A7R8D353"/>